<dbReference type="InterPro" id="IPR003682">
    <property type="entry name" value="rRNA_ssu_MeTfrase_G"/>
</dbReference>
<reference evidence="4" key="1">
    <citation type="submission" date="2018-05" db="EMBL/GenBank/DDBJ databases">
        <authorList>
            <person name="Lanie J.A."/>
            <person name="Ng W.-L."/>
            <person name="Kazmierczak K.M."/>
            <person name="Andrzejewski T.M."/>
            <person name="Davidsen T.M."/>
            <person name="Wayne K.J."/>
            <person name="Tettelin H."/>
            <person name="Glass J.I."/>
            <person name="Rusch D."/>
            <person name="Podicherti R."/>
            <person name="Tsui H.-C.T."/>
            <person name="Winkler M.E."/>
        </authorList>
    </citation>
    <scope>NUCLEOTIDE SEQUENCE</scope>
</reference>
<dbReference type="HAMAP" id="MF_00074">
    <property type="entry name" value="16SrRNA_methyltr_G"/>
    <property type="match status" value="1"/>
</dbReference>
<evidence type="ECO:0000256" key="2">
    <source>
        <dbReference type="ARBA" id="ARBA00022552"/>
    </source>
</evidence>
<dbReference type="PANTHER" id="PTHR31760:SF0">
    <property type="entry name" value="S-ADENOSYL-L-METHIONINE-DEPENDENT METHYLTRANSFERASES SUPERFAMILY PROTEIN"/>
    <property type="match status" value="1"/>
</dbReference>
<dbReference type="PIRSF" id="PIRSF003078">
    <property type="entry name" value="GidB"/>
    <property type="match status" value="1"/>
</dbReference>
<evidence type="ECO:0008006" key="5">
    <source>
        <dbReference type="Google" id="ProtNLM"/>
    </source>
</evidence>
<dbReference type="CDD" id="cd02440">
    <property type="entry name" value="AdoMet_MTases"/>
    <property type="match status" value="1"/>
</dbReference>
<gene>
    <name evidence="4" type="ORF">METZ01_LOCUS367332</name>
</gene>
<keyword evidence="1" id="KW-0963">Cytoplasm</keyword>
<accession>A0A382SZ95</accession>
<organism evidence="4">
    <name type="scientific">marine metagenome</name>
    <dbReference type="NCBI Taxonomy" id="408172"/>
    <lineage>
        <taxon>unclassified sequences</taxon>
        <taxon>metagenomes</taxon>
        <taxon>ecological metagenomes</taxon>
    </lineage>
</organism>
<dbReference type="GO" id="GO:0005829">
    <property type="term" value="C:cytosol"/>
    <property type="evidence" value="ECO:0007669"/>
    <property type="project" value="TreeGrafter"/>
</dbReference>
<dbReference type="Gene3D" id="3.40.50.150">
    <property type="entry name" value="Vaccinia Virus protein VP39"/>
    <property type="match status" value="1"/>
</dbReference>
<dbReference type="SUPFAM" id="SSF53335">
    <property type="entry name" value="S-adenosyl-L-methionine-dependent methyltransferases"/>
    <property type="match status" value="1"/>
</dbReference>
<evidence type="ECO:0000256" key="3">
    <source>
        <dbReference type="ARBA" id="ARBA00022679"/>
    </source>
</evidence>
<dbReference type="PANTHER" id="PTHR31760">
    <property type="entry name" value="S-ADENOSYL-L-METHIONINE-DEPENDENT METHYLTRANSFERASES SUPERFAMILY PROTEIN"/>
    <property type="match status" value="1"/>
</dbReference>
<evidence type="ECO:0000256" key="1">
    <source>
        <dbReference type="ARBA" id="ARBA00022490"/>
    </source>
</evidence>
<dbReference type="EMBL" id="UINC01132270">
    <property type="protein sequence ID" value="SVD14478.1"/>
    <property type="molecule type" value="Genomic_DNA"/>
</dbReference>
<feature type="non-terminal residue" evidence="4">
    <location>
        <position position="1"/>
    </location>
</feature>
<dbReference type="Pfam" id="PF02527">
    <property type="entry name" value="GidB"/>
    <property type="match status" value="1"/>
</dbReference>
<keyword evidence="3" id="KW-0808">Transferase</keyword>
<sequence length="219" mass="23423">VDNSLILEGARSMGIELSCSQQLAFQSYYDSIIKWEDRVGLVSRNDRGRIVSRHFLDSLSPISEALLPDSGTLVDIGSGAGFPGIPLAICKPGLSVRLIESNRKKAGFLRYALKAIGLAGRVSVLLNRAETIASEILLNDLFDVVVSRAMGSIGMLVSLGSPLLKPGGMLLLYKGRNVADELKKASDNICAASCVFEQVLYLSPSTHSSGSSLVVIQKK</sequence>
<dbReference type="InterPro" id="IPR029063">
    <property type="entry name" value="SAM-dependent_MTases_sf"/>
</dbReference>
<dbReference type="NCBIfam" id="TIGR00138">
    <property type="entry name" value="rsmG_gidB"/>
    <property type="match status" value="1"/>
</dbReference>
<keyword evidence="2" id="KW-0698">rRNA processing</keyword>
<protein>
    <recommendedName>
        <fullName evidence="5">16S rRNA (Guanine(527)-N(7))-methyltransferase RsmG</fullName>
    </recommendedName>
</protein>
<proteinExistence type="inferred from homology"/>
<dbReference type="GO" id="GO:0070043">
    <property type="term" value="F:rRNA (guanine-N7-)-methyltransferase activity"/>
    <property type="evidence" value="ECO:0007669"/>
    <property type="project" value="TreeGrafter"/>
</dbReference>
<evidence type="ECO:0000313" key="4">
    <source>
        <dbReference type="EMBL" id="SVD14478.1"/>
    </source>
</evidence>
<name>A0A382SZ95_9ZZZZ</name>
<dbReference type="AlphaFoldDB" id="A0A382SZ95"/>